<keyword evidence="2 4" id="KW-0689">Ribosomal protein</keyword>
<evidence type="ECO:0000313" key="7">
    <source>
        <dbReference type="EMBL" id="AEA12023.1"/>
    </source>
</evidence>
<accession>F2L3N9</accession>
<evidence type="ECO:0000313" key="8">
    <source>
        <dbReference type="Proteomes" id="UP000008138"/>
    </source>
</evidence>
<dbReference type="AlphaFoldDB" id="F2L3N9"/>
<sequence length="123" mass="13929">MELKLETIRENKLLARREVVATIVHSGSSTPTRQQVREAVAAQLGVKPELVFIRKILTEFGRGVSRAEVHVYDSEATAKVVEPLYIIARNSPDGKKLLEEAKKRKAEIREKKRRKKKGAAKKK</sequence>
<evidence type="ECO:0000256" key="3">
    <source>
        <dbReference type="ARBA" id="ARBA00023274"/>
    </source>
</evidence>
<evidence type="ECO:0000256" key="2">
    <source>
        <dbReference type="ARBA" id="ARBA00022980"/>
    </source>
</evidence>
<dbReference type="RefSeq" id="WP_013679359.1">
    <property type="nucleotide sequence ID" value="NC_015315.1"/>
</dbReference>
<reference key="2">
    <citation type="submission" date="2011-03" db="EMBL/GenBank/DDBJ databases">
        <title>Complete genome sequence of the thermoacidophilic crenarchaeon Thermoproteus uzoniensis 768-20.</title>
        <authorList>
            <person name="Mardanov A.V."/>
            <person name="Gumerov V.M."/>
            <person name="Beletsky A.V."/>
            <person name="Prokofeva M.I."/>
            <person name="Bonch-Osmolovskaya E.A."/>
            <person name="Ravin N.V."/>
            <person name="Skryabin K.G."/>
        </authorList>
    </citation>
    <scope>NUCLEOTIDE SEQUENCE</scope>
    <source>
        <strain>768-20</strain>
    </source>
</reference>
<dbReference type="InterPro" id="IPR018098">
    <property type="entry name" value="Ribosomal_eS24_CS"/>
</dbReference>
<dbReference type="STRING" id="999630.TUZN_0529"/>
<proteinExistence type="inferred from homology"/>
<evidence type="ECO:0000256" key="5">
    <source>
        <dbReference type="RuleBase" id="RU004381"/>
    </source>
</evidence>
<dbReference type="Pfam" id="PF01282">
    <property type="entry name" value="Ribosomal_S24e"/>
    <property type="match status" value="1"/>
</dbReference>
<dbReference type="InterPro" id="IPR012678">
    <property type="entry name" value="Ribosomal_uL23/eL15/eS24_sf"/>
</dbReference>
<dbReference type="PANTHER" id="PTHR10496">
    <property type="entry name" value="40S RIBOSOMAL PROTEIN S24"/>
    <property type="match status" value="1"/>
</dbReference>
<evidence type="ECO:0000256" key="4">
    <source>
        <dbReference type="HAMAP-Rule" id="MF_00545"/>
    </source>
</evidence>
<dbReference type="HOGENOM" id="CLU_107248_3_0_2"/>
<dbReference type="SUPFAM" id="SSF54189">
    <property type="entry name" value="Ribosomal proteins S24e, L23 and L15e"/>
    <property type="match status" value="1"/>
</dbReference>
<evidence type="ECO:0000256" key="1">
    <source>
        <dbReference type="ARBA" id="ARBA00009680"/>
    </source>
</evidence>
<comment type="similarity">
    <text evidence="1 4 5">Belongs to the eukaryotic ribosomal protein eS24 family.</text>
</comment>
<dbReference type="GeneID" id="10360072"/>
<keyword evidence="3 4" id="KW-0687">Ribonucleoprotein</keyword>
<evidence type="ECO:0000256" key="6">
    <source>
        <dbReference type="SAM" id="MobiDB-lite"/>
    </source>
</evidence>
<dbReference type="InterPro" id="IPR053709">
    <property type="entry name" value="eRP_eS24_sf"/>
</dbReference>
<dbReference type="GO" id="GO:0003735">
    <property type="term" value="F:structural constituent of ribosome"/>
    <property type="evidence" value="ECO:0007669"/>
    <property type="project" value="InterPro"/>
</dbReference>
<dbReference type="Proteomes" id="UP000008138">
    <property type="component" value="Chromosome"/>
</dbReference>
<dbReference type="Gene3D" id="3.30.70.3370">
    <property type="match status" value="1"/>
</dbReference>
<dbReference type="OrthoDB" id="27533at2157"/>
<dbReference type="InterPro" id="IPR001976">
    <property type="entry name" value="Ribosomal_eS24"/>
</dbReference>
<dbReference type="HAMAP" id="MF_00545">
    <property type="entry name" value="Ribosomal_eS24"/>
    <property type="match status" value="1"/>
</dbReference>
<dbReference type="eggNOG" id="arCOG04182">
    <property type="taxonomic scope" value="Archaea"/>
</dbReference>
<gene>
    <name evidence="4" type="primary">rps24e</name>
    <name evidence="7" type="ordered locus">TUZN_0529</name>
</gene>
<organism evidence="7 8">
    <name type="scientific">Thermoproteus uzoniensis (strain 768-20)</name>
    <dbReference type="NCBI Taxonomy" id="999630"/>
    <lineage>
        <taxon>Archaea</taxon>
        <taxon>Thermoproteota</taxon>
        <taxon>Thermoprotei</taxon>
        <taxon>Thermoproteales</taxon>
        <taxon>Thermoproteaceae</taxon>
        <taxon>Thermoproteus</taxon>
    </lineage>
</organism>
<feature type="region of interest" description="Disordered" evidence="6">
    <location>
        <begin position="104"/>
        <end position="123"/>
    </location>
</feature>
<dbReference type="GO" id="GO:0006412">
    <property type="term" value="P:translation"/>
    <property type="evidence" value="ECO:0007669"/>
    <property type="project" value="UniProtKB-UniRule"/>
</dbReference>
<name>F2L3N9_THEU7</name>
<protein>
    <recommendedName>
        <fullName evidence="4">Small ribosomal subunit protein eS24</fullName>
    </recommendedName>
</protein>
<dbReference type="EMBL" id="CP002590">
    <property type="protein sequence ID" value="AEA12023.1"/>
    <property type="molecule type" value="Genomic_DNA"/>
</dbReference>
<dbReference type="GO" id="GO:0005840">
    <property type="term" value="C:ribosome"/>
    <property type="evidence" value="ECO:0007669"/>
    <property type="project" value="UniProtKB-KW"/>
</dbReference>
<feature type="compositionally biased region" description="Basic residues" evidence="6">
    <location>
        <begin position="111"/>
        <end position="123"/>
    </location>
</feature>
<dbReference type="PROSITE" id="PS00529">
    <property type="entry name" value="RIBOSOMAL_S24E"/>
    <property type="match status" value="1"/>
</dbReference>
<keyword evidence="8" id="KW-1185">Reference proteome</keyword>
<dbReference type="GO" id="GO:1990904">
    <property type="term" value="C:ribonucleoprotein complex"/>
    <property type="evidence" value="ECO:0007669"/>
    <property type="project" value="UniProtKB-KW"/>
</dbReference>
<reference evidence="7 8" key="1">
    <citation type="journal article" date="2011" name="J. Bacteriol.">
        <title>Complete genome sequence of the thermoacidophilic crenarchaeon Thermoproteus uzoniensis 768-20.</title>
        <authorList>
            <person name="Mardanov A.V."/>
            <person name="Gumerov V.M."/>
            <person name="Beletsky A.V."/>
            <person name="Prokofeva M.I."/>
            <person name="Bonch-Osmolovskaya E.A."/>
            <person name="Ravin N.V."/>
            <person name="Skryabin K.G."/>
        </authorList>
    </citation>
    <scope>NUCLEOTIDE SEQUENCE [LARGE SCALE GENOMIC DNA]</scope>
    <source>
        <strain evidence="7 8">768-20</strain>
    </source>
</reference>
<dbReference type="KEGG" id="tuz:TUZN_0529"/>